<keyword evidence="4" id="KW-0645">Protease</keyword>
<dbReference type="InterPro" id="IPR001506">
    <property type="entry name" value="Peptidase_M12A"/>
</dbReference>
<dbReference type="PANTHER" id="PTHR10127:SF862">
    <property type="entry name" value="ZINC METALLOPROTEINASE NAS-27"/>
    <property type="match status" value="1"/>
</dbReference>
<keyword evidence="3" id="KW-0862">Zinc</keyword>
<evidence type="ECO:0000259" key="6">
    <source>
        <dbReference type="PROSITE" id="PS51864"/>
    </source>
</evidence>
<dbReference type="SUPFAM" id="SSF49854">
    <property type="entry name" value="Spermadhesin, CUB domain"/>
    <property type="match status" value="1"/>
</dbReference>
<proteinExistence type="predicted"/>
<dbReference type="PROSITE" id="PS51864">
    <property type="entry name" value="ASTACIN"/>
    <property type="match status" value="1"/>
</dbReference>
<dbReference type="GO" id="GO:0006508">
    <property type="term" value="P:proteolysis"/>
    <property type="evidence" value="ECO:0007669"/>
    <property type="project" value="InterPro"/>
</dbReference>
<dbReference type="AlphaFoldDB" id="A0A016TCR6"/>
<evidence type="ECO:0000256" key="1">
    <source>
        <dbReference type="ARBA" id="ARBA00022536"/>
    </source>
</evidence>
<keyword evidence="4" id="KW-0378">Hydrolase</keyword>
<keyword evidence="1" id="KW-0245">EGF-like domain</keyword>
<dbReference type="PANTHER" id="PTHR10127">
    <property type="entry name" value="DISCOIDIN, CUB, EGF, LAMININ , AND ZINC METALLOPROTEASE DOMAIN CONTAINING"/>
    <property type="match status" value="1"/>
</dbReference>
<comment type="caution">
    <text evidence="7">The sequence shown here is derived from an EMBL/GenBank/DDBJ whole genome shotgun (WGS) entry which is preliminary data.</text>
</comment>
<comment type="caution">
    <text evidence="5">Lacks conserved residue(s) required for the propagation of feature annotation.</text>
</comment>
<dbReference type="OrthoDB" id="5819035at2759"/>
<evidence type="ECO:0000256" key="4">
    <source>
        <dbReference type="ARBA" id="ARBA00023049"/>
    </source>
</evidence>
<accession>A0A016TCR6</accession>
<dbReference type="EMBL" id="JARK01001452">
    <property type="protein sequence ID" value="EYC00425.1"/>
    <property type="molecule type" value="Genomic_DNA"/>
</dbReference>
<dbReference type="InterPro" id="IPR035914">
    <property type="entry name" value="Sperma_CUB_dom_sf"/>
</dbReference>
<dbReference type="PROSITE" id="PS00022">
    <property type="entry name" value="EGF_1"/>
    <property type="match status" value="1"/>
</dbReference>
<evidence type="ECO:0000313" key="7">
    <source>
        <dbReference type="EMBL" id="EYC00425.1"/>
    </source>
</evidence>
<sequence>MLMFLVAFAEDESKPVMHAKNSDYQKTMGSLHPSFSDIITMNRLYKCQERFCPNVRAQCLNGGIIDSRSCSHCLCPMMFTGSQCEMRNRGRGPQGECGASLKADSKWQSFEASVGDDSEELHEFYDCFWLITAPQNRKVQIRVSWLEDCLEECGATGAEIFVNSFTMGGVKICCEDDFKGKVFISTGQVAAVHVNTMYDFASVEIAYRFV</sequence>
<evidence type="ECO:0000256" key="2">
    <source>
        <dbReference type="ARBA" id="ARBA00022723"/>
    </source>
</evidence>
<name>A0A016TCR6_9BILA</name>
<keyword evidence="2" id="KW-0479">Metal-binding</keyword>
<dbReference type="Proteomes" id="UP000024635">
    <property type="component" value="Unassembled WGS sequence"/>
</dbReference>
<keyword evidence="8" id="KW-1185">Reference proteome</keyword>
<organism evidence="7 8">
    <name type="scientific">Ancylostoma ceylanicum</name>
    <dbReference type="NCBI Taxonomy" id="53326"/>
    <lineage>
        <taxon>Eukaryota</taxon>
        <taxon>Metazoa</taxon>
        <taxon>Ecdysozoa</taxon>
        <taxon>Nematoda</taxon>
        <taxon>Chromadorea</taxon>
        <taxon>Rhabditida</taxon>
        <taxon>Rhabditina</taxon>
        <taxon>Rhabditomorpha</taxon>
        <taxon>Strongyloidea</taxon>
        <taxon>Ancylostomatidae</taxon>
        <taxon>Ancylostomatinae</taxon>
        <taxon>Ancylostoma</taxon>
    </lineage>
</organism>
<dbReference type="GO" id="GO:0004222">
    <property type="term" value="F:metalloendopeptidase activity"/>
    <property type="evidence" value="ECO:0007669"/>
    <property type="project" value="InterPro"/>
</dbReference>
<reference evidence="8" key="1">
    <citation type="journal article" date="2015" name="Nat. Genet.">
        <title>The genome and transcriptome of the zoonotic hookworm Ancylostoma ceylanicum identify infection-specific gene families.</title>
        <authorList>
            <person name="Schwarz E.M."/>
            <person name="Hu Y."/>
            <person name="Antoshechkin I."/>
            <person name="Miller M.M."/>
            <person name="Sternberg P.W."/>
            <person name="Aroian R.V."/>
        </authorList>
    </citation>
    <scope>NUCLEOTIDE SEQUENCE</scope>
    <source>
        <strain evidence="8">HY135</strain>
    </source>
</reference>
<evidence type="ECO:0000256" key="5">
    <source>
        <dbReference type="PROSITE-ProRule" id="PRU01211"/>
    </source>
</evidence>
<dbReference type="InterPro" id="IPR024079">
    <property type="entry name" value="MetalloPept_cat_dom_sf"/>
</dbReference>
<protein>
    <recommendedName>
        <fullName evidence="6">Peptidase M12A domain-containing protein</fullName>
    </recommendedName>
</protein>
<evidence type="ECO:0000256" key="3">
    <source>
        <dbReference type="ARBA" id="ARBA00022833"/>
    </source>
</evidence>
<feature type="domain" description="Peptidase M12A" evidence="6">
    <location>
        <begin position="1"/>
        <end position="48"/>
    </location>
</feature>
<dbReference type="GO" id="GO:0046872">
    <property type="term" value="F:metal ion binding"/>
    <property type="evidence" value="ECO:0007669"/>
    <property type="project" value="UniProtKB-KW"/>
</dbReference>
<dbReference type="InterPro" id="IPR000742">
    <property type="entry name" value="EGF"/>
</dbReference>
<keyword evidence="4" id="KW-0482">Metalloprotease</keyword>
<gene>
    <name evidence="7" type="primary">Acey_s0116.g624</name>
    <name evidence="7" type="ORF">Y032_0116g624</name>
</gene>
<dbReference type="Gene3D" id="3.40.390.10">
    <property type="entry name" value="Collagenase (Catalytic Domain)"/>
    <property type="match status" value="1"/>
</dbReference>
<evidence type="ECO:0000313" key="8">
    <source>
        <dbReference type="Proteomes" id="UP000024635"/>
    </source>
</evidence>